<dbReference type="NCBIfam" id="TIGR04183">
    <property type="entry name" value="Por_Secre_tail"/>
    <property type="match status" value="1"/>
</dbReference>
<gene>
    <name evidence="7" type="ORF">PEDI_47310</name>
</gene>
<keyword evidence="4" id="KW-0326">Glycosidase</keyword>
<keyword evidence="1" id="KW-0732">Signal</keyword>
<dbReference type="RefSeq" id="WP_338239262.1">
    <property type="nucleotide sequence ID" value="NZ_BQKE01000004.1"/>
</dbReference>
<dbReference type="EMBL" id="BQKE01000004">
    <property type="protein sequence ID" value="GJM64179.1"/>
    <property type="molecule type" value="Genomic_DNA"/>
</dbReference>
<dbReference type="PANTHER" id="PTHR43739">
    <property type="entry name" value="XYLOGLUCANASE (EUROFUNG)"/>
    <property type="match status" value="1"/>
</dbReference>
<dbReference type="PANTHER" id="PTHR43739:SF2">
    <property type="entry name" value="OLIGOXYLOGLUCAN-REDUCING END-SPECIFIC XYLOGLUCANASE-RELATED"/>
    <property type="match status" value="1"/>
</dbReference>
<dbReference type="GO" id="GO:0000272">
    <property type="term" value="P:polysaccharide catabolic process"/>
    <property type="evidence" value="ECO:0007669"/>
    <property type="project" value="UniProtKB-KW"/>
</dbReference>
<evidence type="ECO:0000256" key="5">
    <source>
        <dbReference type="ARBA" id="ARBA00023326"/>
    </source>
</evidence>
<sequence length="841" mass="92221">MKWIGYFFSMMLCLGGLTVRGQHQIAGQWQSVKMGGGGFVSSIVSSTTEQNLHYARTDVGGAYRWEESNQEWVPLLDWISVEDRALMGVESFALDPNNSARLYLLAGMSGYSWTGSSVLISHDYGQTFDRIPLDIYVHGNSMGRQTGEKLVVDPNDSNILYMGTSKNGVLKSTDGGYHWTELANFPVQNTPNENGVVFVLVDKTSGDAHTASQTLYAGVSKTGQNLYVSHDAGESWTAISNAPTTNGIMPHRAVLTADGEKMFLTYADGAGPHAQQWGGVSEPMRRGAVFALETSSNTFTDISPMNLLTDDDAWGCYGGITLNLKNEDEIYVSTINHWGQQQVYTNGSDCYADALFVSRDGGNQWTNLFAGDLPMQLSTNGVNWISGHQLHWVGSLALDPFNANRLFATSGNGVFRCDNLNGDDRPIMDFSAHGIEETVPLDMVSIEKGPLVSIVLDYDGWVHAEPEQFPTGTRHAPHMGNSSGIAYAYQDHDVLVRAGSSNGMLYYSHDLGTEWTAFSNIEDDNSNGKVAVSMEQSVMRVLWVSENSNDRKLWLTVDEGAHWENIWTSAMGNLSGTKPVADPNDPSVFYLYSVQKQKIFKIEVQLDGQYQISEYAAVEGFGNAYLAASTENSGEFWVAIRANGLAHVQNGQVTYLENIAADAVAVGKAYSSADSPTLFVWGTIKDTTGMYRSTDGGASWYLINDEEHQFGGLGNGNFVVADNNVFGRVYMSTAGRGIVMGNSASDTLNIDQDLIRPEEPPLNLDPQSRLLPCPNPFKQVFVLENHSRSEMQVEVWNMQGKRVFSASSSESMTLGKSWTPGVYLLFVVVDGQKISHKVLKQ</sequence>
<protein>
    <recommendedName>
        <fullName evidence="9">Secretion system C-terminal sorting domain-containing protein</fullName>
    </recommendedName>
</protein>
<proteinExistence type="inferred from homology"/>
<name>A0AAN5AM96_9BACT</name>
<accession>A0AAN5AM96</accession>
<comment type="caution">
    <text evidence="7">The sequence shown here is derived from an EMBL/GenBank/DDBJ whole genome shotgun (WGS) entry which is preliminary data.</text>
</comment>
<evidence type="ECO:0000256" key="1">
    <source>
        <dbReference type="ARBA" id="ARBA00022729"/>
    </source>
</evidence>
<dbReference type="CDD" id="cd15482">
    <property type="entry name" value="Sialidase_non-viral"/>
    <property type="match status" value="1"/>
</dbReference>
<evidence type="ECO:0000313" key="8">
    <source>
        <dbReference type="Proteomes" id="UP001310022"/>
    </source>
</evidence>
<evidence type="ECO:0008006" key="9">
    <source>
        <dbReference type="Google" id="ProtNLM"/>
    </source>
</evidence>
<comment type="similarity">
    <text evidence="6">Belongs to the glycosyl hydrolase 74 family.</text>
</comment>
<keyword evidence="5" id="KW-0624">Polysaccharide degradation</keyword>
<evidence type="ECO:0000256" key="3">
    <source>
        <dbReference type="ARBA" id="ARBA00023277"/>
    </source>
</evidence>
<dbReference type="SUPFAM" id="SSF110296">
    <property type="entry name" value="Oligoxyloglucan reducing end-specific cellobiohydrolase"/>
    <property type="match status" value="2"/>
</dbReference>
<dbReference type="GO" id="GO:0010411">
    <property type="term" value="P:xyloglucan metabolic process"/>
    <property type="evidence" value="ECO:0007669"/>
    <property type="project" value="TreeGrafter"/>
</dbReference>
<keyword evidence="8" id="KW-1185">Reference proteome</keyword>
<evidence type="ECO:0000313" key="7">
    <source>
        <dbReference type="EMBL" id="GJM64179.1"/>
    </source>
</evidence>
<reference evidence="7 8" key="1">
    <citation type="submission" date="2021-12" db="EMBL/GenBank/DDBJ databases">
        <title>Genome sequencing of bacteria with rrn-lacking chromosome and rrn-plasmid.</title>
        <authorList>
            <person name="Anda M."/>
            <person name="Iwasaki W."/>
        </authorList>
    </citation>
    <scope>NUCLEOTIDE SEQUENCE [LARGE SCALE GENOMIC DNA]</scope>
    <source>
        <strain evidence="7 8">NBRC 15940</strain>
    </source>
</reference>
<dbReference type="InterPro" id="IPR026444">
    <property type="entry name" value="Secre_tail"/>
</dbReference>
<organism evidence="7 8">
    <name type="scientific">Persicobacter diffluens</name>
    <dbReference type="NCBI Taxonomy" id="981"/>
    <lineage>
        <taxon>Bacteria</taxon>
        <taxon>Pseudomonadati</taxon>
        <taxon>Bacteroidota</taxon>
        <taxon>Cytophagia</taxon>
        <taxon>Cytophagales</taxon>
        <taxon>Persicobacteraceae</taxon>
        <taxon>Persicobacter</taxon>
    </lineage>
</organism>
<evidence type="ECO:0000256" key="2">
    <source>
        <dbReference type="ARBA" id="ARBA00022801"/>
    </source>
</evidence>
<dbReference type="Proteomes" id="UP001310022">
    <property type="component" value="Unassembled WGS sequence"/>
</dbReference>
<dbReference type="InterPro" id="IPR015943">
    <property type="entry name" value="WD40/YVTN_repeat-like_dom_sf"/>
</dbReference>
<keyword evidence="3" id="KW-0119">Carbohydrate metabolism</keyword>
<dbReference type="GO" id="GO:0016798">
    <property type="term" value="F:hydrolase activity, acting on glycosyl bonds"/>
    <property type="evidence" value="ECO:0007669"/>
    <property type="project" value="UniProtKB-KW"/>
</dbReference>
<dbReference type="InterPro" id="IPR052025">
    <property type="entry name" value="Xyloglucanase_GH74"/>
</dbReference>
<keyword evidence="2" id="KW-0378">Hydrolase</keyword>
<evidence type="ECO:0000256" key="4">
    <source>
        <dbReference type="ARBA" id="ARBA00023295"/>
    </source>
</evidence>
<evidence type="ECO:0000256" key="6">
    <source>
        <dbReference type="ARBA" id="ARBA00037986"/>
    </source>
</evidence>
<dbReference type="Gene3D" id="2.130.10.10">
    <property type="entry name" value="YVTN repeat-like/Quinoprotein amine dehydrogenase"/>
    <property type="match status" value="2"/>
</dbReference>
<dbReference type="AlphaFoldDB" id="A0AAN5AM96"/>